<evidence type="ECO:0000259" key="1">
    <source>
        <dbReference type="Pfam" id="PF13622"/>
    </source>
</evidence>
<dbReference type="InterPro" id="IPR042171">
    <property type="entry name" value="Acyl-CoA_hotdog"/>
</dbReference>
<evidence type="ECO:0000259" key="2">
    <source>
        <dbReference type="Pfam" id="PF20789"/>
    </source>
</evidence>
<dbReference type="Pfam" id="PF13622">
    <property type="entry name" value="4HBT_3"/>
    <property type="match status" value="1"/>
</dbReference>
<dbReference type="InterPro" id="IPR049450">
    <property type="entry name" value="ACOT8-like_C"/>
</dbReference>
<feature type="domain" description="Acyl-CoA thioesterase-like N-terminal HotDog" evidence="1">
    <location>
        <begin position="24"/>
        <end position="122"/>
    </location>
</feature>
<protein>
    <submittedName>
        <fullName evidence="3">Thioesterase family protein</fullName>
    </submittedName>
</protein>
<sequence>MADLAKATATVPTEQPGRRAAVLDEQWGIGPKLHGGYLLALLAQAAVDEVEASGATGDGGTPEPAADAHVVPQAVTGTFLRAPDPGPAVVDVTVLRRGRSATHVRALVSQDDRPCVEAAMVLGAAPTDTPTDGDVSPEPIALAPFEACERRPVAAEDGRGGLPIMEVVDTRFDPSSLGFLHGRPSGAGRLSGWAELDTREPWSPIGLLVALDLLPPACFDVGVYGWSPTMSLTAHVHAVPAPGPLRVTQWLDHLVGDRMHESCRVWDASGRMVGQAAQLAAVRR</sequence>
<dbReference type="PANTHER" id="PTHR38110:SF1">
    <property type="entry name" value="THIOESTERASE DOMAIN-CONTAINING PROTEIN"/>
    <property type="match status" value="1"/>
</dbReference>
<gene>
    <name evidence="3" type="ORF">WCD74_21140</name>
</gene>
<dbReference type="Gene3D" id="2.40.160.210">
    <property type="entry name" value="Acyl-CoA thioesterase, double hotdog domain"/>
    <property type="match status" value="1"/>
</dbReference>
<evidence type="ECO:0000313" key="4">
    <source>
        <dbReference type="Proteomes" id="UP001385809"/>
    </source>
</evidence>
<dbReference type="InterPro" id="IPR049449">
    <property type="entry name" value="TesB_ACOT8-like_N"/>
</dbReference>
<dbReference type="Proteomes" id="UP001385809">
    <property type="component" value="Unassembled WGS sequence"/>
</dbReference>
<proteinExistence type="predicted"/>
<name>A0ABU8MSK0_9PSEU</name>
<dbReference type="Pfam" id="PF20789">
    <property type="entry name" value="4HBT_3C"/>
    <property type="match status" value="1"/>
</dbReference>
<comment type="caution">
    <text evidence="3">The sequence shown here is derived from an EMBL/GenBank/DDBJ whole genome shotgun (WGS) entry which is preliminary data.</text>
</comment>
<organism evidence="3 4">
    <name type="scientific">Actinomycetospora aurantiaca</name>
    <dbReference type="NCBI Taxonomy" id="3129233"/>
    <lineage>
        <taxon>Bacteria</taxon>
        <taxon>Bacillati</taxon>
        <taxon>Actinomycetota</taxon>
        <taxon>Actinomycetes</taxon>
        <taxon>Pseudonocardiales</taxon>
        <taxon>Pseudonocardiaceae</taxon>
        <taxon>Actinomycetospora</taxon>
    </lineage>
</organism>
<dbReference type="InterPro" id="IPR029069">
    <property type="entry name" value="HotDog_dom_sf"/>
</dbReference>
<dbReference type="InterPro" id="IPR052389">
    <property type="entry name" value="Sec_Metab_Biosynth-Assoc"/>
</dbReference>
<keyword evidence="4" id="KW-1185">Reference proteome</keyword>
<dbReference type="SUPFAM" id="SSF54637">
    <property type="entry name" value="Thioesterase/thiol ester dehydrase-isomerase"/>
    <property type="match status" value="2"/>
</dbReference>
<accession>A0ABU8MSK0</accession>
<dbReference type="RefSeq" id="WP_337696854.1">
    <property type="nucleotide sequence ID" value="NZ_JBBEGN010000012.1"/>
</dbReference>
<feature type="domain" description="Acyl-CoA thioesterase-like C-terminal" evidence="2">
    <location>
        <begin position="149"/>
        <end position="282"/>
    </location>
</feature>
<reference evidence="3 4" key="1">
    <citation type="submission" date="2024-03" db="EMBL/GenBank/DDBJ databases">
        <title>Actinomycetospora sp. OC33-EN08, a novel actinomycete isolated from wild orchid (Aerides multiflora).</title>
        <authorList>
            <person name="Suriyachadkun C."/>
        </authorList>
    </citation>
    <scope>NUCLEOTIDE SEQUENCE [LARGE SCALE GENOMIC DNA]</scope>
    <source>
        <strain evidence="3 4">OC33-EN08</strain>
    </source>
</reference>
<dbReference type="PANTHER" id="PTHR38110">
    <property type="entry name" value="CHROMOSOME 23, WHOLE GENOME SHOTGUN SEQUENCE"/>
    <property type="match status" value="1"/>
</dbReference>
<dbReference type="EMBL" id="JBBEGN010000012">
    <property type="protein sequence ID" value="MEJ2870288.1"/>
    <property type="molecule type" value="Genomic_DNA"/>
</dbReference>
<evidence type="ECO:0000313" key="3">
    <source>
        <dbReference type="EMBL" id="MEJ2870288.1"/>
    </source>
</evidence>